<dbReference type="EMBL" id="MU251247">
    <property type="protein sequence ID" value="KAG9256823.1"/>
    <property type="molecule type" value="Genomic_DNA"/>
</dbReference>
<dbReference type="OrthoDB" id="5241710at2759"/>
<keyword evidence="2" id="KW-0812">Transmembrane</keyword>
<gene>
    <name evidence="3" type="ORF">F5Z01DRAFT_489605</name>
</gene>
<keyword evidence="2" id="KW-0472">Membrane</keyword>
<feature type="transmembrane region" description="Helical" evidence="2">
    <location>
        <begin position="87"/>
        <end position="111"/>
    </location>
</feature>
<dbReference type="AlphaFoldDB" id="A0A9P7ZR78"/>
<proteinExistence type="predicted"/>
<comment type="caution">
    <text evidence="3">The sequence shown here is derived from an EMBL/GenBank/DDBJ whole genome shotgun (WGS) entry which is preliminary data.</text>
</comment>
<keyword evidence="2" id="KW-1133">Transmembrane helix</keyword>
<dbReference type="RefSeq" id="XP_046120747.1">
    <property type="nucleotide sequence ID" value="XM_046260156.1"/>
</dbReference>
<sequence length="225" mass="24336">MCENDVNKSLRCILLALYVPTLTLCIVHSVIWVDCPLPAVGIIPATFSFISSAVLLLHGRKRRSGEGAIALPLGGNLFAQKAKVNPLFLFLTDATIGVLTILILCLTWALYPWHTWDDEPARGAVAAYATQPLIATFLIHTWLAGKSFITVVNTIGGLWAKPVSAVCPHCRDHYTATPPEQLMQQQRGVSATAGDAEAQPLYRDASFDADAAIRPDANETDSPKS</sequence>
<evidence type="ECO:0000256" key="1">
    <source>
        <dbReference type="SAM" id="MobiDB-lite"/>
    </source>
</evidence>
<dbReference type="GeneID" id="70291059"/>
<feature type="transmembrane region" description="Helical" evidence="2">
    <location>
        <begin position="12"/>
        <end position="33"/>
    </location>
</feature>
<feature type="compositionally biased region" description="Basic and acidic residues" evidence="1">
    <location>
        <begin position="211"/>
        <end position="225"/>
    </location>
</feature>
<feature type="transmembrane region" description="Helical" evidence="2">
    <location>
        <begin position="39"/>
        <end position="57"/>
    </location>
</feature>
<organism evidence="3 4">
    <name type="scientific">Emericellopsis atlantica</name>
    <dbReference type="NCBI Taxonomy" id="2614577"/>
    <lineage>
        <taxon>Eukaryota</taxon>
        <taxon>Fungi</taxon>
        <taxon>Dikarya</taxon>
        <taxon>Ascomycota</taxon>
        <taxon>Pezizomycotina</taxon>
        <taxon>Sordariomycetes</taxon>
        <taxon>Hypocreomycetidae</taxon>
        <taxon>Hypocreales</taxon>
        <taxon>Bionectriaceae</taxon>
        <taxon>Emericellopsis</taxon>
    </lineage>
</organism>
<accession>A0A9P7ZR78</accession>
<protein>
    <submittedName>
        <fullName evidence="3">Uncharacterized protein</fullName>
    </submittedName>
</protein>
<name>A0A9P7ZR78_9HYPO</name>
<feature type="transmembrane region" description="Helical" evidence="2">
    <location>
        <begin position="123"/>
        <end position="143"/>
    </location>
</feature>
<feature type="region of interest" description="Disordered" evidence="1">
    <location>
        <begin position="178"/>
        <end position="225"/>
    </location>
</feature>
<evidence type="ECO:0000313" key="4">
    <source>
        <dbReference type="Proteomes" id="UP000887229"/>
    </source>
</evidence>
<keyword evidence="4" id="KW-1185">Reference proteome</keyword>
<evidence type="ECO:0000313" key="3">
    <source>
        <dbReference type="EMBL" id="KAG9256823.1"/>
    </source>
</evidence>
<reference evidence="3" key="1">
    <citation type="journal article" date="2021" name="IMA Fungus">
        <title>Genomic characterization of three marine fungi, including Emericellopsis atlantica sp. nov. with signatures of a generalist lifestyle and marine biomass degradation.</title>
        <authorList>
            <person name="Hagestad O.C."/>
            <person name="Hou L."/>
            <person name="Andersen J.H."/>
            <person name="Hansen E.H."/>
            <person name="Altermark B."/>
            <person name="Li C."/>
            <person name="Kuhnert E."/>
            <person name="Cox R.J."/>
            <person name="Crous P.W."/>
            <person name="Spatafora J.W."/>
            <person name="Lail K."/>
            <person name="Amirebrahimi M."/>
            <person name="Lipzen A."/>
            <person name="Pangilinan J."/>
            <person name="Andreopoulos W."/>
            <person name="Hayes R.D."/>
            <person name="Ng V."/>
            <person name="Grigoriev I.V."/>
            <person name="Jackson S.A."/>
            <person name="Sutton T.D.S."/>
            <person name="Dobson A.D.W."/>
            <person name="Rama T."/>
        </authorList>
    </citation>
    <scope>NUCLEOTIDE SEQUENCE</scope>
    <source>
        <strain evidence="3">TS7</strain>
    </source>
</reference>
<dbReference type="Proteomes" id="UP000887229">
    <property type="component" value="Unassembled WGS sequence"/>
</dbReference>
<evidence type="ECO:0000256" key="2">
    <source>
        <dbReference type="SAM" id="Phobius"/>
    </source>
</evidence>